<keyword evidence="3" id="KW-1185">Reference proteome</keyword>
<feature type="transmembrane region" description="Helical" evidence="1">
    <location>
        <begin position="6"/>
        <end position="23"/>
    </location>
</feature>
<keyword evidence="1" id="KW-0472">Membrane</keyword>
<dbReference type="GeneID" id="89509997"/>
<proteinExistence type="predicted"/>
<dbReference type="AlphaFoldDB" id="A0A1M5YUD2"/>
<name>A0A1M5YUD2_BUTFI</name>
<feature type="transmembrane region" description="Helical" evidence="1">
    <location>
        <begin position="113"/>
        <end position="133"/>
    </location>
</feature>
<dbReference type="Proteomes" id="UP000184278">
    <property type="component" value="Unassembled WGS sequence"/>
</dbReference>
<keyword evidence="1" id="KW-1133">Transmembrane helix</keyword>
<sequence length="136" mass="15718">MVNIIFGIIFSACMLGWLLFFSIKGMILAKKAMCERTDTIEVTCTKCERTFQATVKDLITTSRLQKKVRVYTPNKHVYKVQRKCPCPYCESVEWVKVNVEQLSVISREVEYPILAKYLAIAFVPPLIIGQLLMRFM</sequence>
<evidence type="ECO:0000256" key="1">
    <source>
        <dbReference type="SAM" id="Phobius"/>
    </source>
</evidence>
<organism evidence="2 3">
    <name type="scientific">Butyrivibrio fibrisolvens DSM 3071</name>
    <dbReference type="NCBI Taxonomy" id="1121131"/>
    <lineage>
        <taxon>Bacteria</taxon>
        <taxon>Bacillati</taxon>
        <taxon>Bacillota</taxon>
        <taxon>Clostridia</taxon>
        <taxon>Lachnospirales</taxon>
        <taxon>Lachnospiraceae</taxon>
        <taxon>Butyrivibrio</taxon>
    </lineage>
</organism>
<dbReference type="OrthoDB" id="2054147at2"/>
<keyword evidence="1" id="KW-0812">Transmembrane</keyword>
<accession>A0A1M5YUD2</accession>
<dbReference type="EMBL" id="FQXK01000013">
    <property type="protein sequence ID" value="SHI15722.1"/>
    <property type="molecule type" value="Genomic_DNA"/>
</dbReference>
<dbReference type="RefSeq" id="WP_073387055.1">
    <property type="nucleotide sequence ID" value="NZ_FQXK01000013.1"/>
</dbReference>
<dbReference type="STRING" id="1121131.SAMN02745229_01737"/>
<gene>
    <name evidence="2" type="ORF">SAMN02745229_01737</name>
</gene>
<evidence type="ECO:0000313" key="3">
    <source>
        <dbReference type="Proteomes" id="UP000184278"/>
    </source>
</evidence>
<evidence type="ECO:0000313" key="2">
    <source>
        <dbReference type="EMBL" id="SHI15722.1"/>
    </source>
</evidence>
<reference evidence="3" key="1">
    <citation type="submission" date="2016-11" db="EMBL/GenBank/DDBJ databases">
        <authorList>
            <person name="Varghese N."/>
            <person name="Submissions S."/>
        </authorList>
    </citation>
    <scope>NUCLEOTIDE SEQUENCE [LARGE SCALE GENOMIC DNA]</scope>
    <source>
        <strain evidence="3">DSM 3071</strain>
    </source>
</reference>
<protein>
    <submittedName>
        <fullName evidence="2">Uncharacterized protein</fullName>
    </submittedName>
</protein>